<feature type="region of interest" description="Disordered" evidence="1">
    <location>
        <begin position="271"/>
        <end position="291"/>
    </location>
</feature>
<dbReference type="Pfam" id="PF17921">
    <property type="entry name" value="Integrase_H2C2"/>
    <property type="match status" value="1"/>
</dbReference>
<organism evidence="3 4">
    <name type="scientific">Collybia nuda</name>
    <dbReference type="NCBI Taxonomy" id="64659"/>
    <lineage>
        <taxon>Eukaryota</taxon>
        <taxon>Fungi</taxon>
        <taxon>Dikarya</taxon>
        <taxon>Basidiomycota</taxon>
        <taxon>Agaricomycotina</taxon>
        <taxon>Agaricomycetes</taxon>
        <taxon>Agaricomycetidae</taxon>
        <taxon>Agaricales</taxon>
        <taxon>Tricholomatineae</taxon>
        <taxon>Clitocybaceae</taxon>
        <taxon>Collybia</taxon>
    </lineage>
</organism>
<feature type="region of interest" description="Disordered" evidence="1">
    <location>
        <begin position="420"/>
        <end position="446"/>
    </location>
</feature>
<dbReference type="AlphaFoldDB" id="A0A9P5Y4E9"/>
<feature type="compositionally biased region" description="Polar residues" evidence="1">
    <location>
        <begin position="180"/>
        <end position="189"/>
    </location>
</feature>
<keyword evidence="4" id="KW-1185">Reference proteome</keyword>
<accession>A0A9P5Y4E9</accession>
<comment type="caution">
    <text evidence="3">The sequence shown here is derived from an EMBL/GenBank/DDBJ whole genome shotgun (WGS) entry which is preliminary data.</text>
</comment>
<proteinExistence type="predicted"/>
<dbReference type="OrthoDB" id="2499658at2759"/>
<protein>
    <recommendedName>
        <fullName evidence="2">Integrase zinc-binding domain-containing protein</fullName>
    </recommendedName>
</protein>
<name>A0A9P5Y4E9_9AGAR</name>
<reference evidence="3" key="1">
    <citation type="submission" date="2020-11" db="EMBL/GenBank/DDBJ databases">
        <authorList>
            <consortium name="DOE Joint Genome Institute"/>
            <person name="Ahrendt S."/>
            <person name="Riley R."/>
            <person name="Andreopoulos W."/>
            <person name="Labutti K."/>
            <person name="Pangilinan J."/>
            <person name="Ruiz-Duenas F.J."/>
            <person name="Barrasa J.M."/>
            <person name="Sanchez-Garcia M."/>
            <person name="Camarero S."/>
            <person name="Miyauchi S."/>
            <person name="Serrano A."/>
            <person name="Linde D."/>
            <person name="Babiker R."/>
            <person name="Drula E."/>
            <person name="Ayuso-Fernandez I."/>
            <person name="Pacheco R."/>
            <person name="Padilla G."/>
            <person name="Ferreira P."/>
            <person name="Barriuso J."/>
            <person name="Kellner H."/>
            <person name="Castanera R."/>
            <person name="Alfaro M."/>
            <person name="Ramirez L."/>
            <person name="Pisabarro A.G."/>
            <person name="Kuo A."/>
            <person name="Tritt A."/>
            <person name="Lipzen A."/>
            <person name="He G."/>
            <person name="Yan M."/>
            <person name="Ng V."/>
            <person name="Cullen D."/>
            <person name="Martin F."/>
            <person name="Rosso M.-N."/>
            <person name="Henrissat B."/>
            <person name="Hibbett D."/>
            <person name="Martinez A.T."/>
            <person name="Grigoriev I.V."/>
        </authorList>
    </citation>
    <scope>NUCLEOTIDE SEQUENCE</scope>
    <source>
        <strain evidence="3">CBS 247.69</strain>
    </source>
</reference>
<feature type="region of interest" description="Disordered" evidence="1">
    <location>
        <begin position="160"/>
        <end position="189"/>
    </location>
</feature>
<dbReference type="EMBL" id="MU150263">
    <property type="protein sequence ID" value="KAF9463337.1"/>
    <property type="molecule type" value="Genomic_DNA"/>
</dbReference>
<feature type="compositionally biased region" description="Low complexity" evidence="1">
    <location>
        <begin position="429"/>
        <end position="446"/>
    </location>
</feature>
<sequence length="506" mass="55155">MFDRIWYILQNPNSMAEDAQFRYWVRKMFTLGTLKDINLAAEVLDHQNPQVVMLHDGRIVAVREQIYEILCYSHGITKHGGRDKTFSSVRKYYSWVPKELVAQFTKACPSCLMKKCGLSKDVQADSIVGEEESALPALRDFLRNLGKSMPAENMRFDQQLPSLDLPSVPVPSTSTDLSSISEHSAEQTPQDLDASELLTVTDNLLNRYLNRSEPCEILVNPHAGPEPLRRATTGLQSLPMSREVSLYQGLPNGWQYYTDYATAHAEFTERRGDFPTSSSTPRVRRPRIPSIAPMGNVHSGSEICDHNGPSSLQPCGWDKQYASPETPPVDIPPTFVDRPHYVPQIDPALLTLPPFENPGQGSPPGVIINSDHSSIGSSTESLNSQLRVATSIRRPVVPPPIDLESLSSQKAIEAFLAHRATDGPSPDDSVAYSTASPTSSTSSCSSRLSAFPMTATSSVSPGNSVLPTPIDEAVHCGGKNMGKELADNAGGIPLNASVEAVCDGEV</sequence>
<feature type="compositionally biased region" description="Low complexity" evidence="1">
    <location>
        <begin position="160"/>
        <end position="179"/>
    </location>
</feature>
<feature type="domain" description="Integrase zinc-binding" evidence="2">
    <location>
        <begin position="66"/>
        <end position="115"/>
    </location>
</feature>
<evidence type="ECO:0000259" key="2">
    <source>
        <dbReference type="Pfam" id="PF17921"/>
    </source>
</evidence>
<dbReference type="InterPro" id="IPR041588">
    <property type="entry name" value="Integrase_H2C2"/>
</dbReference>
<dbReference type="Proteomes" id="UP000807353">
    <property type="component" value="Unassembled WGS sequence"/>
</dbReference>
<evidence type="ECO:0000256" key="1">
    <source>
        <dbReference type="SAM" id="MobiDB-lite"/>
    </source>
</evidence>
<evidence type="ECO:0000313" key="3">
    <source>
        <dbReference type="EMBL" id="KAF9463337.1"/>
    </source>
</evidence>
<gene>
    <name evidence="3" type="ORF">BDZ94DRAFT_1259110</name>
</gene>
<evidence type="ECO:0000313" key="4">
    <source>
        <dbReference type="Proteomes" id="UP000807353"/>
    </source>
</evidence>